<dbReference type="RefSeq" id="WP_218911727.1">
    <property type="nucleotide sequence ID" value="NZ_JACCCO010000001.1"/>
</dbReference>
<dbReference type="EMBL" id="JACCCO010000001">
    <property type="protein sequence ID" value="NYF40820.1"/>
    <property type="molecule type" value="Genomic_DNA"/>
</dbReference>
<dbReference type="PANTHER" id="PTHR43784:SF2">
    <property type="entry name" value="GDSL-LIKE LIPASE_ACYLHYDROLASE, PUTATIVE (AFU_ORTHOLOGUE AFUA_2G00820)-RELATED"/>
    <property type="match status" value="1"/>
</dbReference>
<dbReference type="Gene3D" id="3.40.50.1110">
    <property type="entry name" value="SGNH hydrolase"/>
    <property type="match status" value="1"/>
</dbReference>
<comment type="caution">
    <text evidence="2">The sequence shown here is derived from an EMBL/GenBank/DDBJ whole genome shotgun (WGS) entry which is preliminary data.</text>
</comment>
<dbReference type="InterPro" id="IPR013830">
    <property type="entry name" value="SGNH_hydro"/>
</dbReference>
<protein>
    <submittedName>
        <fullName evidence="2">Lysophospholipase L1-like esterase</fullName>
    </submittedName>
</protein>
<name>A0A852UXZ7_9ACTN</name>
<sequence>MQRPTPGDDDNGPNWSMRGFADQSVRQVIRMTAGGSRLRVRLSNVYGTRPLAVAGAAVGRSAGTALVWPDSVRRLTFGGSSGTVIPPGREAVSDAVTLPTSALEKLAVTLRFARPTGPATFHRFTTATSYRAKGDHLTDPATDAYSESTNAWYHLAGIEVQGGAAPHETVVAFGDSLVDGVGATAGTDGRFTDKLAERLVAARRPVGVVNAGVAGSRLLNDSSCFGDRAAARFRRDVLDRPGVGAVIVHLGANDLGYPRLGGDCVRPNPRVTVRQLIAGHRALIQAAHARNIKVIGVTILPLKGALFPFWTPEIEKSRLAVNHWIRTGGAYDAVLDADRALADPADPSRPRPGYVFQDGLHPDDAGYHAIASAIDLDAL</sequence>
<evidence type="ECO:0000313" key="3">
    <source>
        <dbReference type="Proteomes" id="UP000576393"/>
    </source>
</evidence>
<dbReference type="InterPro" id="IPR053140">
    <property type="entry name" value="GDSL_Rv0518-like"/>
</dbReference>
<proteinExistence type="predicted"/>
<feature type="domain" description="SGNH hydrolase-type esterase" evidence="1">
    <location>
        <begin position="172"/>
        <end position="368"/>
    </location>
</feature>
<evidence type="ECO:0000259" key="1">
    <source>
        <dbReference type="Pfam" id="PF13472"/>
    </source>
</evidence>
<gene>
    <name evidence="2" type="ORF">HDA43_002979</name>
</gene>
<dbReference type="Proteomes" id="UP000576393">
    <property type="component" value="Unassembled WGS sequence"/>
</dbReference>
<dbReference type="Pfam" id="PF13472">
    <property type="entry name" value="Lipase_GDSL_2"/>
    <property type="match status" value="1"/>
</dbReference>
<dbReference type="SUPFAM" id="SSF52266">
    <property type="entry name" value="SGNH hydrolase"/>
    <property type="match status" value="1"/>
</dbReference>
<dbReference type="InterPro" id="IPR036514">
    <property type="entry name" value="SGNH_hydro_sf"/>
</dbReference>
<organism evidence="2 3">
    <name type="scientific">Streptosporangium sandarakinum</name>
    <dbReference type="NCBI Taxonomy" id="1260955"/>
    <lineage>
        <taxon>Bacteria</taxon>
        <taxon>Bacillati</taxon>
        <taxon>Actinomycetota</taxon>
        <taxon>Actinomycetes</taxon>
        <taxon>Streptosporangiales</taxon>
        <taxon>Streptosporangiaceae</taxon>
        <taxon>Streptosporangium</taxon>
    </lineage>
</organism>
<accession>A0A852UXZ7</accession>
<dbReference type="PANTHER" id="PTHR43784">
    <property type="entry name" value="GDSL-LIKE LIPASE/ACYLHYDROLASE, PUTATIVE (AFU_ORTHOLOGUE AFUA_2G00820)-RELATED"/>
    <property type="match status" value="1"/>
</dbReference>
<keyword evidence="3" id="KW-1185">Reference proteome</keyword>
<dbReference type="AlphaFoldDB" id="A0A852UXZ7"/>
<dbReference type="CDD" id="cd01830">
    <property type="entry name" value="XynE_like"/>
    <property type="match status" value="1"/>
</dbReference>
<evidence type="ECO:0000313" key="2">
    <source>
        <dbReference type="EMBL" id="NYF40820.1"/>
    </source>
</evidence>
<reference evidence="2 3" key="1">
    <citation type="submission" date="2020-07" db="EMBL/GenBank/DDBJ databases">
        <title>Sequencing the genomes of 1000 actinobacteria strains.</title>
        <authorList>
            <person name="Klenk H.-P."/>
        </authorList>
    </citation>
    <scope>NUCLEOTIDE SEQUENCE [LARGE SCALE GENOMIC DNA]</scope>
    <source>
        <strain evidence="2 3">DSM 45763</strain>
    </source>
</reference>